<dbReference type="InterPro" id="IPR007131">
    <property type="entry name" value="SHD1"/>
</dbReference>
<sequence length="651" mass="69864">MTWARSLQSLGLVLVLLAFGGSLRSVKADEYRTWVDKTGKFKVEASLHSFADGKVTLHTKDGREVVVPVAALSEGDQKFVNKLDVNPFSGGTSLDPAPAMRPQPSSAASNAVSSPTKSGGLLAKGAAATELPVDGVDIFINIDQGLDKIAADPVPAPVKFRQMVVPLEKLDAYAKVSQPIVIDPEKPTFAVSTNRVGNAVSPDNFGRIYLASFGKSRPVTAMDLDDTLKLIDHHVGTDRSVAVIGVDGSTERGGDLILLSGLSTGSPKALARWHLPEWEKPGFKPKVEFGKMLDGERAAVQVNDTLYIWNLQTGKSLFVLDKIRAGGKLAMSGSGKYLAVPVSGGVRVVETETGELLGGVSIATTLTPEAHFSPDGKLLGLIAGSQYVVWDLTSGRELADGTVEGVPGKFFGWIDNDYMMTQLAGIIDPELGMTLWKYSVPSGTDTVTLSGGIAVLDSYGSQPTTLVTLPVPHDPVTKVKRKLTGNSSDLLLIQPGTEVALKIDAIPGVDQEMIKTGLSEAVERAGWVVNPDSPIVLVAKIGRGEPMELNFRMLGAGFRSPGETAKITPYTASLEVKHGPKVLWTRKSENMVPRLLHLKKDQSVQEAVSEYEKPDPKFFTYLRLPPKVLKPEVAQFVGRSRIKEGRWADSN</sequence>
<evidence type="ECO:0000256" key="1">
    <source>
        <dbReference type="SAM" id="MobiDB-lite"/>
    </source>
</evidence>
<accession>A0A2S8FZV4</accession>
<dbReference type="Proteomes" id="UP000238322">
    <property type="component" value="Unassembled WGS sequence"/>
</dbReference>
<evidence type="ECO:0000259" key="2">
    <source>
        <dbReference type="Pfam" id="PF03983"/>
    </source>
</evidence>
<protein>
    <recommendedName>
        <fullName evidence="2">SLA1 homology domain-containing protein</fullName>
    </recommendedName>
</protein>
<dbReference type="InterPro" id="IPR015943">
    <property type="entry name" value="WD40/YVTN_repeat-like_dom_sf"/>
</dbReference>
<dbReference type="GO" id="GO:0043130">
    <property type="term" value="F:ubiquitin binding"/>
    <property type="evidence" value="ECO:0007669"/>
    <property type="project" value="InterPro"/>
</dbReference>
<dbReference type="GO" id="GO:0030674">
    <property type="term" value="F:protein-macromolecule adaptor activity"/>
    <property type="evidence" value="ECO:0007669"/>
    <property type="project" value="InterPro"/>
</dbReference>
<dbReference type="SUPFAM" id="SSF82171">
    <property type="entry name" value="DPP6 N-terminal domain-like"/>
    <property type="match status" value="1"/>
</dbReference>
<dbReference type="GO" id="GO:0042802">
    <property type="term" value="F:identical protein binding"/>
    <property type="evidence" value="ECO:0007669"/>
    <property type="project" value="InterPro"/>
</dbReference>
<comment type="caution">
    <text evidence="3">The sequence shown here is derived from an EMBL/GenBank/DDBJ whole genome shotgun (WGS) entry which is preliminary data.</text>
</comment>
<dbReference type="OrthoDB" id="291762at2"/>
<dbReference type="Pfam" id="PF03983">
    <property type="entry name" value="SHD1"/>
    <property type="match status" value="1"/>
</dbReference>
<name>A0A2S8FZV4_9BACT</name>
<dbReference type="EMBL" id="PUHY01000005">
    <property type="protein sequence ID" value="PQO37725.1"/>
    <property type="molecule type" value="Genomic_DNA"/>
</dbReference>
<feature type="region of interest" description="Disordered" evidence="1">
    <location>
        <begin position="91"/>
        <end position="114"/>
    </location>
</feature>
<evidence type="ECO:0000313" key="4">
    <source>
        <dbReference type="Proteomes" id="UP000238322"/>
    </source>
</evidence>
<dbReference type="Gene3D" id="2.30.30.700">
    <property type="entry name" value="SLA1 homology domain 1"/>
    <property type="match status" value="1"/>
</dbReference>
<proteinExistence type="predicted"/>
<dbReference type="Gene3D" id="2.130.10.10">
    <property type="entry name" value="YVTN repeat-like/Quinoprotein amine dehydrogenase"/>
    <property type="match status" value="1"/>
</dbReference>
<dbReference type="GO" id="GO:0008092">
    <property type="term" value="F:cytoskeletal protein binding"/>
    <property type="evidence" value="ECO:0007669"/>
    <property type="project" value="InterPro"/>
</dbReference>
<reference evidence="3 4" key="1">
    <citation type="submission" date="2018-02" db="EMBL/GenBank/DDBJ databases">
        <title>Comparative genomes isolates from brazilian mangrove.</title>
        <authorList>
            <person name="Araujo J.E."/>
            <person name="Taketani R.G."/>
            <person name="Silva M.C.P."/>
            <person name="Loureco M.V."/>
            <person name="Andreote F.D."/>
        </authorList>
    </citation>
    <scope>NUCLEOTIDE SEQUENCE [LARGE SCALE GENOMIC DNA]</scope>
    <source>
        <strain evidence="3 4">Hex-1 MGV</strain>
    </source>
</reference>
<feature type="compositionally biased region" description="Low complexity" evidence="1">
    <location>
        <begin position="105"/>
        <end position="114"/>
    </location>
</feature>
<organism evidence="3 4">
    <name type="scientific">Blastopirellula marina</name>
    <dbReference type="NCBI Taxonomy" id="124"/>
    <lineage>
        <taxon>Bacteria</taxon>
        <taxon>Pseudomonadati</taxon>
        <taxon>Planctomycetota</taxon>
        <taxon>Planctomycetia</taxon>
        <taxon>Pirellulales</taxon>
        <taxon>Pirellulaceae</taxon>
        <taxon>Blastopirellula</taxon>
    </lineage>
</organism>
<dbReference type="AlphaFoldDB" id="A0A2S8FZV4"/>
<evidence type="ECO:0000313" key="3">
    <source>
        <dbReference type="EMBL" id="PQO37725.1"/>
    </source>
</evidence>
<dbReference type="RefSeq" id="WP_105328974.1">
    <property type="nucleotide sequence ID" value="NZ_PUHY01000005.1"/>
</dbReference>
<feature type="domain" description="SLA1 homology" evidence="2">
    <location>
        <begin position="28"/>
        <end position="83"/>
    </location>
</feature>
<gene>
    <name evidence="3" type="ORF">C5Y83_07200</name>
</gene>